<gene>
    <name evidence="2" type="ORF">METZ01_LOCUS39697</name>
</gene>
<dbReference type="PANTHER" id="PTHR36842">
    <property type="entry name" value="PROTEIN TOLB HOMOLOG"/>
    <property type="match status" value="1"/>
</dbReference>
<dbReference type="SUPFAM" id="SSF69304">
    <property type="entry name" value="Tricorn protease N-terminal domain"/>
    <property type="match status" value="1"/>
</dbReference>
<evidence type="ECO:0000313" key="2">
    <source>
        <dbReference type="EMBL" id="SUZ86843.1"/>
    </source>
</evidence>
<organism evidence="2">
    <name type="scientific">marine metagenome</name>
    <dbReference type="NCBI Taxonomy" id="408172"/>
    <lineage>
        <taxon>unclassified sequences</taxon>
        <taxon>metagenomes</taxon>
        <taxon>ecological metagenomes</taxon>
    </lineage>
</organism>
<sequence length="976" mass="111779">MLVLGVVNGQVYYNHPEIDWETFETDNFQIHFYEGSEGTAREGAFVAEKIYPFVTQLYEYEPAEKTDIVFLDTDDISNGAAYYYDNKILIWASPMDFELRGSHRWLQNVITHEFTHIVSMQKSMKAGLRFPGAYLQWLGYEDEKRKDVLYGYPNTMVSYAIPGTSVPPWLAEGTAQYMYEGADWDNWDTHRDMILRDRVMNNKLLTLTEMNTFGKSGIGNESTYNAGYKFCRFIALSYGADKLKDIVSRLSSPLQFSVSNAIKNSIGISGNELYDLYKKSLEKGYDLLTQTMRSTEVQGRIIAGKGTANLHPVWSPNGKHIAYLSNEENDFFGQTDLFVYDLETNNAENIQSGVVSAPTWNSNGAILYYAKKAKYPNKKGSKYFDLYEFDLNKEQETRLTKDARAFSPYFVPMDSTLIYLATQDGGQNIYRINLKSRKTQRLTNFEDRRMISSLTYDEEKNRILFDVTRNHFRDIAYLSIADSTLGLVFANREWDERDINISAGQLIYSDDRSGVFNLYVIDEKTMTGGYITNVMGGAFMPAANTFGQVAYSLYDDGSYKIAILDSTAFVDQKTVGYDPSYWQRNSGLTEPIIEQVHLPAKSYEDGFTTMFVSPKIMFDYETIKLGWYFFSNEILDRLSLFGGASMNTAKDLDLFFIFEFRRLYPTLFAEVFYLTRNIQEKNRYSVYPLDDRLRFRLVQFDGGLRFPLFGLGTLELFTSWQQYRAFIKEKVEGIKGLEAGLAYDYYKGLISGVRLSVNGVKRLVDSNINPSRGFKLDVDITYEKNNFIEGLDLSDAGTLVPNWANNDLWRIQQSSSLFFSIPTTNRMTISLESIAGTISNVEADSFFHFFGGGLNGLKGYPFYSIEGKSFAIATGTLRIPIFREKHIPIGWFIMQNSALGFIGQAGDAWTQNIDEPNWSRSVGIQWRINGFSFYNFPTAIGLELHQGLDRFQRQINNKSVTYGKEQRFYLTILFGF</sequence>
<dbReference type="PANTHER" id="PTHR36842:SF1">
    <property type="entry name" value="PROTEIN TOLB"/>
    <property type="match status" value="1"/>
</dbReference>
<dbReference type="InterPro" id="IPR011659">
    <property type="entry name" value="WD40"/>
</dbReference>
<dbReference type="EMBL" id="UINC01001703">
    <property type="protein sequence ID" value="SUZ86843.1"/>
    <property type="molecule type" value="Genomic_DNA"/>
</dbReference>
<protein>
    <recommendedName>
        <fullName evidence="3">Bacterial surface antigen (D15) domain-containing protein</fullName>
    </recommendedName>
</protein>
<dbReference type="Gene3D" id="2.120.10.30">
    <property type="entry name" value="TolB, C-terminal domain"/>
    <property type="match status" value="1"/>
</dbReference>
<reference evidence="2" key="1">
    <citation type="submission" date="2018-05" db="EMBL/GenBank/DDBJ databases">
        <authorList>
            <person name="Lanie J.A."/>
            <person name="Ng W.-L."/>
            <person name="Kazmierczak K.M."/>
            <person name="Andrzejewski T.M."/>
            <person name="Davidsen T.M."/>
            <person name="Wayne K.J."/>
            <person name="Tettelin H."/>
            <person name="Glass J.I."/>
            <person name="Rusch D."/>
            <person name="Podicherti R."/>
            <person name="Tsui H.-C.T."/>
            <person name="Winkler M.E."/>
        </authorList>
    </citation>
    <scope>NUCLEOTIDE SEQUENCE</scope>
</reference>
<name>A0A381RBX4_9ZZZZ</name>
<evidence type="ECO:0008006" key="3">
    <source>
        <dbReference type="Google" id="ProtNLM"/>
    </source>
</evidence>
<dbReference type="Pfam" id="PF07676">
    <property type="entry name" value="PD40"/>
    <property type="match status" value="1"/>
</dbReference>
<accession>A0A381RBX4</accession>
<comment type="similarity">
    <text evidence="1">Belongs to the TolB family.</text>
</comment>
<dbReference type="InterPro" id="IPR011042">
    <property type="entry name" value="6-blade_b-propeller_TolB-like"/>
</dbReference>
<dbReference type="AlphaFoldDB" id="A0A381RBX4"/>
<evidence type="ECO:0000256" key="1">
    <source>
        <dbReference type="ARBA" id="ARBA00009820"/>
    </source>
</evidence>
<proteinExistence type="inferred from homology"/>